<dbReference type="Pfam" id="PF10105">
    <property type="entry name" value="DUF2344"/>
    <property type="match status" value="1"/>
</dbReference>
<name>A0AAX4HQR6_9BACT</name>
<dbReference type="InterPro" id="IPR045784">
    <property type="entry name" value="Radical_SAM_N2"/>
</dbReference>
<dbReference type="InterPro" id="IPR058240">
    <property type="entry name" value="rSAM_sf"/>
</dbReference>
<dbReference type="SUPFAM" id="SSF102114">
    <property type="entry name" value="Radical SAM enzymes"/>
    <property type="match status" value="1"/>
</dbReference>
<dbReference type="PANTHER" id="PTHR42731">
    <property type="entry name" value="SLL1084 PROTEIN"/>
    <property type="match status" value="1"/>
</dbReference>
<dbReference type="NCBIfam" id="TIGR03960">
    <property type="entry name" value="rSAM_fuse_unch"/>
    <property type="match status" value="1"/>
</dbReference>
<dbReference type="InterPro" id="IPR023404">
    <property type="entry name" value="rSAM_horseshoe"/>
</dbReference>
<dbReference type="GO" id="GO:0051536">
    <property type="term" value="F:iron-sulfur cluster binding"/>
    <property type="evidence" value="ECO:0007669"/>
    <property type="project" value="InterPro"/>
</dbReference>
<dbReference type="InterPro" id="IPR023862">
    <property type="entry name" value="CHP03960_rSAM"/>
</dbReference>
<dbReference type="PANTHER" id="PTHR42731:SF1">
    <property type="entry name" value="RADICAL SAM DOMAIN PROTEIN"/>
    <property type="match status" value="1"/>
</dbReference>
<dbReference type="SMART" id="SM00729">
    <property type="entry name" value="Elp3"/>
    <property type="match status" value="1"/>
</dbReference>
<feature type="domain" description="Radical SAM core" evidence="1">
    <location>
        <begin position="259"/>
        <end position="494"/>
    </location>
</feature>
<dbReference type="SFLD" id="SFLDG01082">
    <property type="entry name" value="B12-binding_domain_containing"/>
    <property type="match status" value="1"/>
</dbReference>
<evidence type="ECO:0000313" key="2">
    <source>
        <dbReference type="EMBL" id="WPU65680.1"/>
    </source>
</evidence>
<dbReference type="EMBL" id="CP139487">
    <property type="protein sequence ID" value="WPU65680.1"/>
    <property type="molecule type" value="Genomic_DNA"/>
</dbReference>
<dbReference type="InterPro" id="IPR007197">
    <property type="entry name" value="rSAM"/>
</dbReference>
<reference evidence="2 3" key="1">
    <citation type="submission" date="2023-11" db="EMBL/GenBank/DDBJ databases">
        <title>Peredibacter starrii A3.12.</title>
        <authorList>
            <person name="Mitchell R.J."/>
        </authorList>
    </citation>
    <scope>NUCLEOTIDE SEQUENCE [LARGE SCALE GENOMIC DNA]</scope>
    <source>
        <strain evidence="2 3">A3.12</strain>
    </source>
</reference>
<evidence type="ECO:0000313" key="3">
    <source>
        <dbReference type="Proteomes" id="UP001324634"/>
    </source>
</evidence>
<dbReference type="InterPro" id="IPR006638">
    <property type="entry name" value="Elp3/MiaA/NifB-like_rSAM"/>
</dbReference>
<dbReference type="NCBIfam" id="TIGR03936">
    <property type="entry name" value="sam_1_link_chp"/>
    <property type="match status" value="1"/>
</dbReference>
<dbReference type="CDD" id="cd01335">
    <property type="entry name" value="Radical_SAM"/>
    <property type="match status" value="1"/>
</dbReference>
<dbReference type="Proteomes" id="UP001324634">
    <property type="component" value="Chromosome"/>
</dbReference>
<dbReference type="RefSeq" id="WP_321396629.1">
    <property type="nucleotide sequence ID" value="NZ_CP139487.1"/>
</dbReference>
<dbReference type="Pfam" id="PF04055">
    <property type="entry name" value="Radical_SAM"/>
    <property type="match status" value="1"/>
</dbReference>
<dbReference type="PROSITE" id="PS51918">
    <property type="entry name" value="RADICAL_SAM"/>
    <property type="match status" value="1"/>
</dbReference>
<keyword evidence="3" id="KW-1185">Reference proteome</keyword>
<accession>A0AAX4HQR6</accession>
<dbReference type="KEGG" id="psti:SOO65_02875"/>
<dbReference type="GO" id="GO:0003824">
    <property type="term" value="F:catalytic activity"/>
    <property type="evidence" value="ECO:0007669"/>
    <property type="project" value="InterPro"/>
</dbReference>
<dbReference type="SFLD" id="SFLDS00029">
    <property type="entry name" value="Radical_SAM"/>
    <property type="match status" value="1"/>
</dbReference>
<sequence>MASHNPYASFLEKVEKPARYIGGEHFVTKKNWDETIGRVALCFPDTYEIGMSHLGMKILYDEINQHQSLLAERVFAPWIDMEKEIRSRGLHLVSLENFKPLKDFHIVGFSLQYEMSYSNILNMLDLGGISIWTKDRQEHEPFVICGGPCATHPEPLAPFMDFVVIGDGEKLFARVTHFVGEARARGMKRDEILFELAKWKGIYVPKFYDTAIDPMTQMEVVTGPKAEFAGVIPDRVQRYFVDNLANYPFPTKSPIPHMTAIFDRFSVELARGCTEGCRFCQAGMIYRPVRERNPENVVQMMMDGLKNGGFDEASLTCLSTADYSAVTPLVLELLDKLHKENATLGISSLRAYGLDERILDKLAEVKNTSLTFAPEGGSQRMRDVINKNVSEDDLLKTAENVFSRGWTKMKLYFMIGLPTEEDEDVVAIMETAAKARKKATECGVRNPTVTVSVSSFVPKPHTPFQWSNMITLPEIERKQNMLKDHAERYRLNFRKHVARISALEGIVARGDRRIADIIYKAWSQGARFDGWDETFKYDLWVKCVEESGLDTQIFLGTIPMNGKLAWDHIDVGLTERFLEIEWKKATHNRLSPPCGKVHGMIVHHSNLESLEKTFDIDKKKLVCYHCGVACDLKGMVEERRDFLKGMNSIEDTPYVQPEVLKKDIVELREKRNQAVGFKYRIEFSKLGPITFISHLDLQKVMTRIFKRAGLETLHSEGYNIRPLLSFGPALTLGISSLTEYFDVRVPAEWTDFDDMMKRLQTHSEPGIIFKAISVINSKTPSIQDSAKTFTYFVPVKNDIGTVVENLKSQEQIIIQSYSKKEEKLLDKDIRPMLIDIKTGELSLNEKIMEIIDEVSPCRMPGIFVTAKVTQGTSIRPSEIIELLSGKGLVVERPIKVAIELNA</sequence>
<evidence type="ECO:0000259" key="1">
    <source>
        <dbReference type="PROSITE" id="PS51918"/>
    </source>
</evidence>
<dbReference type="Gene3D" id="3.80.30.20">
    <property type="entry name" value="tm_1862 like domain"/>
    <property type="match status" value="1"/>
</dbReference>
<gene>
    <name evidence="2" type="ORF">SOO65_02875</name>
</gene>
<proteinExistence type="predicted"/>
<dbReference type="AlphaFoldDB" id="A0AAX4HQR6"/>
<dbReference type="Pfam" id="PF19864">
    <property type="entry name" value="Radical_SAM_N2"/>
    <property type="match status" value="1"/>
</dbReference>
<protein>
    <submittedName>
        <fullName evidence="2">TIGR03960 family B12-binding radical SAM protein</fullName>
    </submittedName>
</protein>
<dbReference type="InterPro" id="IPR018768">
    <property type="entry name" value="DUF2344"/>
</dbReference>
<organism evidence="2 3">
    <name type="scientific">Peredibacter starrii</name>
    <dbReference type="NCBI Taxonomy" id="28202"/>
    <lineage>
        <taxon>Bacteria</taxon>
        <taxon>Pseudomonadati</taxon>
        <taxon>Bdellovibrionota</taxon>
        <taxon>Bacteriovoracia</taxon>
        <taxon>Bacteriovoracales</taxon>
        <taxon>Bacteriovoracaceae</taxon>
        <taxon>Peredibacter</taxon>
    </lineage>
</organism>